<accession>A0A841ILL5</accession>
<sequence>MPNHSHITEFAGLPVVEFASWEAIHNDFDRAMRRARTIGRHDGEYPRTYQELFEGVGDPGSVAWRLRMEPPLYGENHSGHRVPVESAAGYIGRFTDLVRPAEVRALVVGQFPDEDFQMRAEEVAGALSEIAPRLANLRSLFFAEILQEESDISWIQLCDLAPLLKALPRLRRFTVRGSGELSLHVPEHRGLRELTVQSGGLPGRLSREIASSGLPALEHLELWLGVEDYGGDTVPADLAPLLSGAAFPQLRHLGLRNAEGIDAWVPVLAEAPVLERLEVLDLSLGDLTDEGAQALVDHAGAFSHLKRLDLHHHYLSEEAREGVRAALPGVEVDLSDPHEPEEYDGELHRYTAVSE</sequence>
<dbReference type="InterPro" id="IPR032675">
    <property type="entry name" value="LRR_dom_sf"/>
</dbReference>
<dbReference type="RefSeq" id="WP_184285608.1">
    <property type="nucleotide sequence ID" value="NZ_JACHJO010000001.1"/>
</dbReference>
<organism evidence="1 2">
    <name type="scientific">Nocardiopsis algeriensis</name>
    <dbReference type="NCBI Taxonomy" id="1478215"/>
    <lineage>
        <taxon>Bacteria</taxon>
        <taxon>Bacillati</taxon>
        <taxon>Actinomycetota</taxon>
        <taxon>Actinomycetes</taxon>
        <taxon>Streptosporangiales</taxon>
        <taxon>Nocardiopsidaceae</taxon>
        <taxon>Nocardiopsis</taxon>
    </lineage>
</organism>
<dbReference type="AlphaFoldDB" id="A0A841ILL5"/>
<evidence type="ECO:0008006" key="3">
    <source>
        <dbReference type="Google" id="ProtNLM"/>
    </source>
</evidence>
<comment type="caution">
    <text evidence="1">The sequence shown here is derived from an EMBL/GenBank/DDBJ whole genome shotgun (WGS) entry which is preliminary data.</text>
</comment>
<name>A0A841ILL5_9ACTN</name>
<dbReference type="Proteomes" id="UP000536604">
    <property type="component" value="Unassembled WGS sequence"/>
</dbReference>
<dbReference type="SUPFAM" id="SSF52047">
    <property type="entry name" value="RNI-like"/>
    <property type="match status" value="1"/>
</dbReference>
<dbReference type="Gene3D" id="3.80.10.10">
    <property type="entry name" value="Ribonuclease Inhibitor"/>
    <property type="match status" value="1"/>
</dbReference>
<gene>
    <name evidence="1" type="ORF">FHS13_000064</name>
</gene>
<dbReference type="InterPro" id="IPR047722">
    <property type="entry name" value="STM4015-like"/>
</dbReference>
<proteinExistence type="predicted"/>
<evidence type="ECO:0000313" key="1">
    <source>
        <dbReference type="EMBL" id="MBB6118136.1"/>
    </source>
</evidence>
<protein>
    <recommendedName>
        <fullName evidence="3">Leucine rich repeat (LRR) protein</fullName>
    </recommendedName>
</protein>
<keyword evidence="2" id="KW-1185">Reference proteome</keyword>
<dbReference type="NCBIfam" id="NF038076">
    <property type="entry name" value="fam_STM4015"/>
    <property type="match status" value="1"/>
</dbReference>
<reference evidence="1 2" key="1">
    <citation type="submission" date="2020-08" db="EMBL/GenBank/DDBJ databases">
        <title>Genomic Encyclopedia of Type Strains, Phase III (KMG-III): the genomes of soil and plant-associated and newly described type strains.</title>
        <authorList>
            <person name="Whitman W."/>
        </authorList>
    </citation>
    <scope>NUCLEOTIDE SEQUENCE [LARGE SCALE GENOMIC DNA]</scope>
    <source>
        <strain evidence="1 2">CECT 8712</strain>
    </source>
</reference>
<dbReference type="EMBL" id="JACHJO010000001">
    <property type="protein sequence ID" value="MBB6118136.1"/>
    <property type="molecule type" value="Genomic_DNA"/>
</dbReference>
<evidence type="ECO:0000313" key="2">
    <source>
        <dbReference type="Proteomes" id="UP000536604"/>
    </source>
</evidence>